<feature type="compositionally biased region" description="Low complexity" evidence="1">
    <location>
        <begin position="154"/>
        <end position="163"/>
    </location>
</feature>
<keyword evidence="3" id="KW-1185">Reference proteome</keyword>
<protein>
    <submittedName>
        <fullName evidence="2">Uncharacterized protein</fullName>
    </submittedName>
</protein>
<dbReference type="EMBL" id="JARIHO010000035">
    <property type="protein sequence ID" value="KAJ7331445.1"/>
    <property type="molecule type" value="Genomic_DNA"/>
</dbReference>
<name>A0AAD6ZPM0_9AGAR</name>
<reference evidence="2" key="1">
    <citation type="submission" date="2023-03" db="EMBL/GenBank/DDBJ databases">
        <title>Massive genome expansion in bonnet fungi (Mycena s.s.) driven by repeated elements and novel gene families across ecological guilds.</title>
        <authorList>
            <consortium name="Lawrence Berkeley National Laboratory"/>
            <person name="Harder C.B."/>
            <person name="Miyauchi S."/>
            <person name="Viragh M."/>
            <person name="Kuo A."/>
            <person name="Thoen E."/>
            <person name="Andreopoulos B."/>
            <person name="Lu D."/>
            <person name="Skrede I."/>
            <person name="Drula E."/>
            <person name="Henrissat B."/>
            <person name="Morin E."/>
            <person name="Kohler A."/>
            <person name="Barry K."/>
            <person name="LaButti K."/>
            <person name="Morin E."/>
            <person name="Salamov A."/>
            <person name="Lipzen A."/>
            <person name="Mereny Z."/>
            <person name="Hegedus B."/>
            <person name="Baldrian P."/>
            <person name="Stursova M."/>
            <person name="Weitz H."/>
            <person name="Taylor A."/>
            <person name="Grigoriev I.V."/>
            <person name="Nagy L.G."/>
            <person name="Martin F."/>
            <person name="Kauserud H."/>
        </authorList>
    </citation>
    <scope>NUCLEOTIDE SEQUENCE</scope>
    <source>
        <strain evidence="2">CBHHK002</strain>
    </source>
</reference>
<feature type="region of interest" description="Disordered" evidence="1">
    <location>
        <begin position="152"/>
        <end position="192"/>
    </location>
</feature>
<dbReference type="Proteomes" id="UP001218218">
    <property type="component" value="Unassembled WGS sequence"/>
</dbReference>
<evidence type="ECO:0000313" key="2">
    <source>
        <dbReference type="EMBL" id="KAJ7331445.1"/>
    </source>
</evidence>
<comment type="caution">
    <text evidence="2">The sequence shown here is derived from an EMBL/GenBank/DDBJ whole genome shotgun (WGS) entry which is preliminary data.</text>
</comment>
<evidence type="ECO:0000256" key="1">
    <source>
        <dbReference type="SAM" id="MobiDB-lite"/>
    </source>
</evidence>
<proteinExistence type="predicted"/>
<evidence type="ECO:0000313" key="3">
    <source>
        <dbReference type="Proteomes" id="UP001218218"/>
    </source>
</evidence>
<accession>A0AAD6ZPM0</accession>
<organism evidence="2 3">
    <name type="scientific">Mycena albidolilacea</name>
    <dbReference type="NCBI Taxonomy" id="1033008"/>
    <lineage>
        <taxon>Eukaryota</taxon>
        <taxon>Fungi</taxon>
        <taxon>Dikarya</taxon>
        <taxon>Basidiomycota</taxon>
        <taxon>Agaricomycotina</taxon>
        <taxon>Agaricomycetes</taxon>
        <taxon>Agaricomycetidae</taxon>
        <taxon>Agaricales</taxon>
        <taxon>Marasmiineae</taxon>
        <taxon>Mycenaceae</taxon>
        <taxon>Mycena</taxon>
    </lineage>
</organism>
<sequence length="192" mass="21307">MFLSSVPLPPPQCRVLHTAPCRSASAHHRCCSFCLILSPGTLVVSLRHFILLSCFMLKLVYLLAPLPQMDTKEKHKGSVEFGWSDFTTSTNQSIPDLAITSYPGLNAANRFTDFLTNFLPPHSAVGHAYIGGTRILEATWQTCSFFERKEKKLQPSSSLQPSSEIFSHLEPTERNDTLRASSNPTNAAEKAR</sequence>
<dbReference type="AlphaFoldDB" id="A0AAD6ZPM0"/>
<gene>
    <name evidence="2" type="ORF">DFH08DRAFT_814752</name>
</gene>